<sequence>MELARSERFRPQAEQILREQRTRLRKAGVPGALELVGGSSVDGAMTKGDVDLHLRVEPAQFESAVARLLGMFAVVHPEIWCATLATFEVPADLPTGLAVTPIGTEHDERFSRMWRLLAADPGLVAEYNSVKTDATAAEYENRKSEFFDGVLDRWAEHPSGKSTL</sequence>
<dbReference type="Proteomes" id="UP000198867">
    <property type="component" value="Unassembled WGS sequence"/>
</dbReference>
<dbReference type="STRING" id="995034.SAMN05216219_2187"/>
<proteinExistence type="predicted"/>
<dbReference type="AlphaFoldDB" id="A0A1I5C3I2"/>
<dbReference type="RefSeq" id="WP_090711344.1">
    <property type="nucleotide sequence ID" value="NZ_FOVM01000006.1"/>
</dbReference>
<gene>
    <name evidence="1" type="ORF">SAMN05216219_2187</name>
</gene>
<evidence type="ECO:0000313" key="1">
    <source>
        <dbReference type="EMBL" id="SFN81559.1"/>
    </source>
</evidence>
<dbReference type="Gene3D" id="3.30.460.10">
    <property type="entry name" value="Beta Polymerase, domain 2"/>
    <property type="match status" value="1"/>
</dbReference>
<evidence type="ECO:0000313" key="2">
    <source>
        <dbReference type="Proteomes" id="UP000198867"/>
    </source>
</evidence>
<evidence type="ECO:0008006" key="3">
    <source>
        <dbReference type="Google" id="ProtNLM"/>
    </source>
</evidence>
<dbReference type="SUPFAM" id="SSF81301">
    <property type="entry name" value="Nucleotidyltransferase"/>
    <property type="match status" value="1"/>
</dbReference>
<keyword evidence="2" id="KW-1185">Reference proteome</keyword>
<dbReference type="InterPro" id="IPR043519">
    <property type="entry name" value="NT_sf"/>
</dbReference>
<name>A0A1I5C3I2_9MICO</name>
<dbReference type="InterPro" id="IPR007344">
    <property type="entry name" value="GrpB/CoaE"/>
</dbReference>
<organism evidence="1 2">
    <name type="scientific">Mycetocola miduiensis</name>
    <dbReference type="NCBI Taxonomy" id="995034"/>
    <lineage>
        <taxon>Bacteria</taxon>
        <taxon>Bacillati</taxon>
        <taxon>Actinomycetota</taxon>
        <taxon>Actinomycetes</taxon>
        <taxon>Micrococcales</taxon>
        <taxon>Microbacteriaceae</taxon>
        <taxon>Mycetocola</taxon>
    </lineage>
</organism>
<dbReference type="OrthoDB" id="4828223at2"/>
<reference evidence="2" key="1">
    <citation type="submission" date="2016-10" db="EMBL/GenBank/DDBJ databases">
        <authorList>
            <person name="Varghese N."/>
            <person name="Submissions S."/>
        </authorList>
    </citation>
    <scope>NUCLEOTIDE SEQUENCE [LARGE SCALE GENOMIC DNA]</scope>
    <source>
        <strain evidence="2">CGMCC 1.11101</strain>
    </source>
</reference>
<dbReference type="Pfam" id="PF04229">
    <property type="entry name" value="GrpB"/>
    <property type="match status" value="1"/>
</dbReference>
<protein>
    <recommendedName>
        <fullName evidence="3">GrpB protein</fullName>
    </recommendedName>
</protein>
<dbReference type="EMBL" id="FOVM01000006">
    <property type="protein sequence ID" value="SFN81559.1"/>
    <property type="molecule type" value="Genomic_DNA"/>
</dbReference>
<accession>A0A1I5C3I2</accession>